<feature type="active site" description="Proton acceptor" evidence="8">
    <location>
        <position position="146"/>
    </location>
</feature>
<sequence length="323" mass="34732">MAGAADAGGPAAGPDLRVRRAAKVATARTRAALPPARGALCLLLLVLPGPVLARGCPEHFAGGTLPALTNPRLSANTTLLCYQAFAVLYSGLSRTPLYAAEHLTAAGVEAARRIDRADAFHEEEQLPEAMRSELADYAGSGWDRGHMAPSGDMPTPSAQAESFSLANIVPQNPDDNRRLWAGIESSVRALAIERGDLFVVTGPLFEGASVQSLRGRVLIPSRLFKAVYDANRGEAGVYLARNAPGDAWEAVSLAQLATIGGIVAFPDLPDSVRRRTMALPEPRRDEYAGGPRSRREPSFLDWLTAELRRAARRAWRDFLRSLF</sequence>
<dbReference type="SMART" id="SM00477">
    <property type="entry name" value="NUC"/>
    <property type="match status" value="1"/>
</dbReference>
<dbReference type="InterPro" id="IPR020821">
    <property type="entry name" value="ENPP1-3/EXOG-like_nuc-like"/>
</dbReference>
<dbReference type="SUPFAM" id="SSF54060">
    <property type="entry name" value="His-Me finger endonucleases"/>
    <property type="match status" value="1"/>
</dbReference>
<evidence type="ECO:0000256" key="3">
    <source>
        <dbReference type="ARBA" id="ARBA00022722"/>
    </source>
</evidence>
<dbReference type="InterPro" id="IPR001604">
    <property type="entry name" value="Endo_G_ENPP1-like_dom"/>
</dbReference>
<dbReference type="InterPro" id="IPR044929">
    <property type="entry name" value="DNA/RNA_non-sp_Endonuclease_sf"/>
</dbReference>
<evidence type="ECO:0000256" key="10">
    <source>
        <dbReference type="RuleBase" id="RU366055"/>
    </source>
</evidence>
<dbReference type="EMBL" id="SRLB01000022">
    <property type="protein sequence ID" value="TGD96097.1"/>
    <property type="molecule type" value="Genomic_DNA"/>
</dbReference>
<keyword evidence="7" id="KW-0460">Magnesium</keyword>
<dbReference type="InterPro" id="IPR044925">
    <property type="entry name" value="His-Me_finger_sf"/>
</dbReference>
<keyword evidence="5 10" id="KW-0255">Endonuclease</keyword>
<dbReference type="GO" id="GO:0000014">
    <property type="term" value="F:single-stranded DNA endodeoxyribonuclease activity"/>
    <property type="evidence" value="ECO:0007669"/>
    <property type="project" value="TreeGrafter"/>
</dbReference>
<dbReference type="InterPro" id="IPR018524">
    <property type="entry name" value="DNA/RNA_endonuclease_AS"/>
</dbReference>
<evidence type="ECO:0000256" key="4">
    <source>
        <dbReference type="ARBA" id="ARBA00022723"/>
    </source>
</evidence>
<dbReference type="PANTHER" id="PTHR13966:SF5">
    <property type="entry name" value="ENDONUCLEASE G, MITOCHONDRIAL"/>
    <property type="match status" value="1"/>
</dbReference>
<name>A0A4Z0NIH3_9HYPH</name>
<dbReference type="GO" id="GO:0004521">
    <property type="term" value="F:RNA endonuclease activity"/>
    <property type="evidence" value="ECO:0007669"/>
    <property type="project" value="TreeGrafter"/>
</dbReference>
<evidence type="ECO:0000313" key="14">
    <source>
        <dbReference type="Proteomes" id="UP000297535"/>
    </source>
</evidence>
<proteinExistence type="inferred from homology"/>
<comment type="caution">
    <text evidence="13">The sequence shown here is derived from an EMBL/GenBank/DDBJ whole genome shotgun (WGS) entry which is preliminary data.</text>
</comment>
<dbReference type="GO" id="GO:0046872">
    <property type="term" value="F:metal ion binding"/>
    <property type="evidence" value="ECO:0007669"/>
    <property type="project" value="UniProtKB-KW"/>
</dbReference>
<dbReference type="EC" id="3.1.30.-" evidence="10"/>
<organism evidence="13 14">
    <name type="scientific">Methylobacterium nonmethylotrophicum</name>
    <dbReference type="NCBI Taxonomy" id="1141884"/>
    <lineage>
        <taxon>Bacteria</taxon>
        <taxon>Pseudomonadati</taxon>
        <taxon>Pseudomonadota</taxon>
        <taxon>Alphaproteobacteria</taxon>
        <taxon>Hyphomicrobiales</taxon>
        <taxon>Methylobacteriaceae</taxon>
        <taxon>Methylobacterium</taxon>
    </lineage>
</organism>
<keyword evidence="4 9" id="KW-0479">Metal-binding</keyword>
<evidence type="ECO:0000256" key="2">
    <source>
        <dbReference type="ARBA" id="ARBA00010052"/>
    </source>
</evidence>
<keyword evidence="6 10" id="KW-0378">Hydrolase</keyword>
<comment type="similarity">
    <text evidence="2 10">Belongs to the DNA/RNA non-specific endonuclease family.</text>
</comment>
<keyword evidence="3 10" id="KW-0540">Nuclease</keyword>
<gene>
    <name evidence="13" type="ORF">EU555_25430</name>
</gene>
<dbReference type="SMART" id="SM00892">
    <property type="entry name" value="Endonuclease_NS"/>
    <property type="match status" value="1"/>
</dbReference>
<evidence type="ECO:0000256" key="1">
    <source>
        <dbReference type="ARBA" id="ARBA00001946"/>
    </source>
</evidence>
<accession>A0A4Z0NIH3</accession>
<dbReference type="Proteomes" id="UP000297535">
    <property type="component" value="Unassembled WGS sequence"/>
</dbReference>
<dbReference type="GO" id="GO:0003676">
    <property type="term" value="F:nucleic acid binding"/>
    <property type="evidence" value="ECO:0007669"/>
    <property type="project" value="InterPro"/>
</dbReference>
<dbReference type="Pfam" id="PF01223">
    <property type="entry name" value="Endonuclease_NS"/>
    <property type="match status" value="1"/>
</dbReference>
<reference evidence="13 14" key="1">
    <citation type="submission" date="2019-04" db="EMBL/GenBank/DDBJ databases">
        <authorList>
            <person name="Feng G."/>
            <person name="Zhu H."/>
        </authorList>
    </citation>
    <scope>NUCLEOTIDE SEQUENCE [LARGE SCALE GENOMIC DNA]</scope>
    <source>
        <strain evidence="13 14">6HR-1</strain>
    </source>
</reference>
<feature type="binding site" evidence="9">
    <location>
        <position position="176"/>
    </location>
    <ligand>
        <name>Mg(2+)</name>
        <dbReference type="ChEBI" id="CHEBI:18420"/>
        <note>catalytic</note>
    </ligand>
</feature>
<dbReference type="Gene3D" id="3.40.570.10">
    <property type="entry name" value="Extracellular Endonuclease, subunit A"/>
    <property type="match status" value="1"/>
</dbReference>
<dbReference type="OrthoDB" id="9811262at2"/>
<protein>
    <recommendedName>
        <fullName evidence="10">Endonuclease</fullName>
        <ecNumber evidence="10">3.1.30.-</ecNumber>
    </recommendedName>
</protein>
<keyword evidence="14" id="KW-1185">Reference proteome</keyword>
<evidence type="ECO:0000256" key="5">
    <source>
        <dbReference type="ARBA" id="ARBA00022759"/>
    </source>
</evidence>
<evidence type="ECO:0000256" key="6">
    <source>
        <dbReference type="ARBA" id="ARBA00022801"/>
    </source>
</evidence>
<evidence type="ECO:0000313" key="13">
    <source>
        <dbReference type="EMBL" id="TGD96097.1"/>
    </source>
</evidence>
<comment type="cofactor">
    <cofactor evidence="1 10">
        <name>Mg(2+)</name>
        <dbReference type="ChEBI" id="CHEBI:18420"/>
    </cofactor>
</comment>
<evidence type="ECO:0000256" key="9">
    <source>
        <dbReference type="PIRSR" id="PIRSR640255-2"/>
    </source>
</evidence>
<dbReference type="PROSITE" id="PS01070">
    <property type="entry name" value="NUCLEASE_NON_SPEC"/>
    <property type="match status" value="1"/>
</dbReference>
<dbReference type="InterPro" id="IPR040255">
    <property type="entry name" value="Non-specific_endonuclease"/>
</dbReference>
<evidence type="ECO:0000256" key="8">
    <source>
        <dbReference type="PIRSR" id="PIRSR640255-1"/>
    </source>
</evidence>
<evidence type="ECO:0000259" key="12">
    <source>
        <dbReference type="SMART" id="SM00892"/>
    </source>
</evidence>
<evidence type="ECO:0000256" key="7">
    <source>
        <dbReference type="ARBA" id="ARBA00022842"/>
    </source>
</evidence>
<dbReference type="AlphaFoldDB" id="A0A4Z0NIH3"/>
<evidence type="ECO:0000259" key="11">
    <source>
        <dbReference type="SMART" id="SM00477"/>
    </source>
</evidence>
<feature type="domain" description="DNA/RNA non-specific endonuclease/pyrophosphatase/phosphodiesterase" evidence="12">
    <location>
        <begin position="81"/>
        <end position="271"/>
    </location>
</feature>
<dbReference type="PANTHER" id="PTHR13966">
    <property type="entry name" value="ENDONUCLEASE RELATED"/>
    <property type="match status" value="1"/>
</dbReference>
<feature type="domain" description="ENPP1-3/EXOG-like endonuclease/phosphodiesterase" evidence="11">
    <location>
        <begin position="82"/>
        <end position="271"/>
    </location>
</feature>